<dbReference type="InterPro" id="IPR025665">
    <property type="entry name" value="Beta-barrel_OMP_2"/>
</dbReference>
<dbReference type="Pfam" id="PF13568">
    <property type="entry name" value="OMP_b-brl_2"/>
    <property type="match status" value="1"/>
</dbReference>
<name>A0A8G2F350_9BACT</name>
<comment type="caution">
    <text evidence="2">The sequence shown here is derived from an EMBL/GenBank/DDBJ whole genome shotgun (WGS) entry which is preliminary data.</text>
</comment>
<evidence type="ECO:0000313" key="3">
    <source>
        <dbReference type="Proteomes" id="UP000236725"/>
    </source>
</evidence>
<dbReference type="Proteomes" id="UP000236725">
    <property type="component" value="Unassembled WGS sequence"/>
</dbReference>
<dbReference type="RefSeq" id="WP_103982176.1">
    <property type="nucleotide sequence ID" value="NZ_FNVS01000001.1"/>
</dbReference>
<evidence type="ECO:0000259" key="1">
    <source>
        <dbReference type="Pfam" id="PF13568"/>
    </source>
</evidence>
<feature type="domain" description="Outer membrane protein beta-barrel" evidence="1">
    <location>
        <begin position="28"/>
        <end position="206"/>
    </location>
</feature>
<reference evidence="2 3" key="1">
    <citation type="submission" date="2016-10" db="EMBL/GenBank/DDBJ databases">
        <authorList>
            <person name="Varghese N."/>
            <person name="Submissions S."/>
        </authorList>
    </citation>
    <scope>NUCLEOTIDE SEQUENCE [LARGE SCALE GENOMIC DNA]</scope>
    <source>
        <strain evidence="2 3">DSM 29073</strain>
    </source>
</reference>
<evidence type="ECO:0000313" key="2">
    <source>
        <dbReference type="EMBL" id="SEF44395.1"/>
    </source>
</evidence>
<sequence length="242" mass="27196">MKKIYLLFAFFLLCLPGKAENLLYLKDKAFNFGGKVGFNATFPIVNSLSVYGVEATDIRVEYKVGYIAAVFCRVNIERFFLQPSLAWHRSEGEIHFNIPEEDITNGVPDINVIDPKNDLNMKTSSLELPILVGYNFVKEGPYGLSLMLGPKLKYNYKVAYTSNFANASPHEYISDSTPFGINLSAGLGVSIGRLFFDFAYEFGLNEVESDFKDKAPIAPSEKNNIRIDKRTNVMSFSLGFLF</sequence>
<keyword evidence="3" id="KW-1185">Reference proteome</keyword>
<protein>
    <submittedName>
        <fullName evidence="2">Outer membrane protein beta-barrel domain-containing protein</fullName>
    </submittedName>
</protein>
<accession>A0A8G2F350</accession>
<gene>
    <name evidence="2" type="ORF">SAMN05444001_101217</name>
</gene>
<dbReference type="AlphaFoldDB" id="A0A8G2F350"/>
<proteinExistence type="predicted"/>
<dbReference type="EMBL" id="FNVS01000001">
    <property type="protein sequence ID" value="SEF44395.1"/>
    <property type="molecule type" value="Genomic_DNA"/>
</dbReference>
<organism evidence="2 3">
    <name type="scientific">Parabacteroides chinchillae</name>
    <dbReference type="NCBI Taxonomy" id="871327"/>
    <lineage>
        <taxon>Bacteria</taxon>
        <taxon>Pseudomonadati</taxon>
        <taxon>Bacteroidota</taxon>
        <taxon>Bacteroidia</taxon>
        <taxon>Bacteroidales</taxon>
        <taxon>Tannerellaceae</taxon>
        <taxon>Parabacteroides</taxon>
    </lineage>
</organism>